<keyword evidence="6 7" id="KW-0472">Membrane</keyword>
<keyword evidence="5" id="KW-1133">Transmembrane helix</keyword>
<gene>
    <name evidence="10" type="primary">motB</name>
    <name evidence="10" type="ORF">CIG1485E_0246</name>
</gene>
<reference evidence="11" key="1">
    <citation type="journal article" date="2014" name="Genome Announc.">
        <title>Complete Genome Sequence of Campylobacter iguaniorum Strain 1485ET, Isolated from a Bearded Dragon (Pogona vitticeps).</title>
        <authorList>
            <person name="Gilbert M.J."/>
            <person name="Miller W.G."/>
            <person name="Yee E."/>
            <person name="Kik M."/>
            <person name="Wagenaar J.A."/>
            <person name="Duim B."/>
        </authorList>
    </citation>
    <scope>NUCLEOTIDE SEQUENCE [LARGE SCALE GENOMIC DNA]</scope>
    <source>
        <strain evidence="11">1485E</strain>
    </source>
</reference>
<dbReference type="AlphaFoldDB" id="A0A076F9D3"/>
<keyword evidence="10" id="KW-0282">Flagellum</keyword>
<proteinExistence type="inferred from homology"/>
<keyword evidence="11" id="KW-1185">Reference proteome</keyword>
<evidence type="ECO:0000256" key="5">
    <source>
        <dbReference type="ARBA" id="ARBA00022989"/>
    </source>
</evidence>
<dbReference type="Proteomes" id="UP000028486">
    <property type="component" value="Chromosome"/>
</dbReference>
<keyword evidence="3" id="KW-1003">Cell membrane</keyword>
<dbReference type="InterPro" id="IPR050330">
    <property type="entry name" value="Bact_OuterMem_StrucFunc"/>
</dbReference>
<evidence type="ECO:0000256" key="2">
    <source>
        <dbReference type="ARBA" id="ARBA00008914"/>
    </source>
</evidence>
<organism evidence="10 11">
    <name type="scientific">Campylobacter iguaniorum</name>
    <dbReference type="NCBI Taxonomy" id="1244531"/>
    <lineage>
        <taxon>Bacteria</taxon>
        <taxon>Pseudomonadati</taxon>
        <taxon>Campylobacterota</taxon>
        <taxon>Epsilonproteobacteria</taxon>
        <taxon>Campylobacterales</taxon>
        <taxon>Campylobacteraceae</taxon>
        <taxon>Campylobacter</taxon>
    </lineage>
</organism>
<dbReference type="OrthoDB" id="5292153at2"/>
<dbReference type="GO" id="GO:0005886">
    <property type="term" value="C:plasma membrane"/>
    <property type="evidence" value="ECO:0007669"/>
    <property type="project" value="UniProtKB-SubCell"/>
</dbReference>
<accession>A0A076F9D3</accession>
<evidence type="ECO:0000256" key="1">
    <source>
        <dbReference type="ARBA" id="ARBA00004162"/>
    </source>
</evidence>
<dbReference type="PATRIC" id="fig|1244531.5.peg.255"/>
<dbReference type="InterPro" id="IPR006665">
    <property type="entry name" value="OmpA-like"/>
</dbReference>
<dbReference type="Pfam" id="PF00691">
    <property type="entry name" value="OmpA"/>
    <property type="match status" value="1"/>
</dbReference>
<evidence type="ECO:0000313" key="11">
    <source>
        <dbReference type="Proteomes" id="UP000028486"/>
    </source>
</evidence>
<dbReference type="PANTHER" id="PTHR30329">
    <property type="entry name" value="STATOR ELEMENT OF FLAGELLAR MOTOR COMPLEX"/>
    <property type="match status" value="1"/>
</dbReference>
<dbReference type="SUPFAM" id="SSF103088">
    <property type="entry name" value="OmpA-like"/>
    <property type="match status" value="1"/>
</dbReference>
<sequence>MAKKKKCPECPAGEKWAVPYADFLSLLLALFIALYAISAVNTAKVEALKTELIKVFDFPDSKGVKDSSKNSKNEKQFDGPGIAMQNSESVAKKENTNNERYRVALDQAENQIAIDLPTGVKFDEKSYAVYNPDMINFIHIISMIIKKMPESVAIEVRGYANDYGNYEADYKLGADRAYSVLKMLIDNGIDPKRLRYTSYGDSVVLKNTDPKIAKVYFKVDIRDKKAQNSVLDLISEIK</sequence>
<dbReference type="HOGENOM" id="CLU_016890_0_1_7"/>
<comment type="subcellular location">
    <subcellularLocation>
        <location evidence="1">Cell membrane</location>
        <topology evidence="1">Single-pass membrane protein</topology>
    </subcellularLocation>
</comment>
<dbReference type="eggNOG" id="COG1360">
    <property type="taxonomic scope" value="Bacteria"/>
</dbReference>
<dbReference type="Gene3D" id="3.30.1330.60">
    <property type="entry name" value="OmpA-like domain"/>
    <property type="match status" value="1"/>
</dbReference>
<evidence type="ECO:0000256" key="8">
    <source>
        <dbReference type="SAM" id="MobiDB-lite"/>
    </source>
</evidence>
<keyword evidence="10" id="KW-0969">Cilium</keyword>
<dbReference type="NCBIfam" id="NF006285">
    <property type="entry name" value="PRK08457.1"/>
    <property type="match status" value="1"/>
</dbReference>
<comment type="similarity">
    <text evidence="2">Belongs to the MotB family.</text>
</comment>
<keyword evidence="4" id="KW-0812">Transmembrane</keyword>
<keyword evidence="10" id="KW-0966">Cell projection</keyword>
<protein>
    <submittedName>
        <fullName evidence="10">Flagellar motor protein</fullName>
    </submittedName>
</protein>
<evidence type="ECO:0000259" key="9">
    <source>
        <dbReference type="PROSITE" id="PS51123"/>
    </source>
</evidence>
<dbReference type="PROSITE" id="PS51123">
    <property type="entry name" value="OMPA_2"/>
    <property type="match status" value="1"/>
</dbReference>
<evidence type="ECO:0000256" key="7">
    <source>
        <dbReference type="PROSITE-ProRule" id="PRU00473"/>
    </source>
</evidence>
<feature type="domain" description="OmpA-like" evidence="9">
    <location>
        <begin position="109"/>
        <end position="227"/>
    </location>
</feature>
<evidence type="ECO:0000256" key="6">
    <source>
        <dbReference type="ARBA" id="ARBA00023136"/>
    </source>
</evidence>
<dbReference type="PANTHER" id="PTHR30329:SF21">
    <property type="entry name" value="LIPOPROTEIN YIAD-RELATED"/>
    <property type="match status" value="1"/>
</dbReference>
<dbReference type="KEGG" id="caj:CIG1485E_0246"/>
<evidence type="ECO:0000256" key="4">
    <source>
        <dbReference type="ARBA" id="ARBA00022692"/>
    </source>
</evidence>
<dbReference type="InterPro" id="IPR036737">
    <property type="entry name" value="OmpA-like_sf"/>
</dbReference>
<dbReference type="InterPro" id="IPR025713">
    <property type="entry name" value="MotB-like_N_dom"/>
</dbReference>
<dbReference type="RefSeq" id="WP_038452824.1">
    <property type="nucleotide sequence ID" value="NZ_CP009043.1"/>
</dbReference>
<dbReference type="Pfam" id="PF13677">
    <property type="entry name" value="MotB_plug"/>
    <property type="match status" value="1"/>
</dbReference>
<evidence type="ECO:0000313" key="10">
    <source>
        <dbReference type="EMBL" id="AII14117.1"/>
    </source>
</evidence>
<feature type="region of interest" description="Disordered" evidence="8">
    <location>
        <begin position="61"/>
        <end position="80"/>
    </location>
</feature>
<feature type="compositionally biased region" description="Basic and acidic residues" evidence="8">
    <location>
        <begin position="61"/>
        <end position="77"/>
    </location>
</feature>
<name>A0A076F9D3_9BACT</name>
<dbReference type="EMBL" id="CP009043">
    <property type="protein sequence ID" value="AII14117.1"/>
    <property type="molecule type" value="Genomic_DNA"/>
</dbReference>
<dbReference type="STRING" id="1244531.CIG2463D_0251"/>
<evidence type="ECO:0000256" key="3">
    <source>
        <dbReference type="ARBA" id="ARBA00022475"/>
    </source>
</evidence>